<feature type="region of interest" description="Disordered" evidence="1">
    <location>
        <begin position="2265"/>
        <end position="2296"/>
    </location>
</feature>
<protein>
    <submittedName>
        <fullName evidence="2">Uncharacterized protein</fullName>
    </submittedName>
</protein>
<feature type="compositionally biased region" description="Basic residues" evidence="1">
    <location>
        <begin position="1792"/>
        <end position="1804"/>
    </location>
</feature>
<reference evidence="2" key="2">
    <citation type="submission" date="2013-10" db="EMBL/GenBank/DDBJ databases">
        <authorList>
            <person name="Aslett M."/>
        </authorList>
    </citation>
    <scope>NUCLEOTIDE SEQUENCE [LARGE SCALE GENOMIC DNA]</scope>
    <source>
        <strain evidence="2">Houghton</strain>
    </source>
</reference>
<dbReference type="RefSeq" id="XP_013228918.1">
    <property type="nucleotide sequence ID" value="XM_013373464.1"/>
</dbReference>
<dbReference type="Proteomes" id="UP000030747">
    <property type="component" value="Unassembled WGS sequence"/>
</dbReference>
<feature type="compositionally biased region" description="Low complexity" evidence="1">
    <location>
        <begin position="1887"/>
        <end position="1896"/>
    </location>
</feature>
<feature type="compositionally biased region" description="Gly residues" evidence="1">
    <location>
        <begin position="239"/>
        <end position="259"/>
    </location>
</feature>
<dbReference type="EMBL" id="HG673812">
    <property type="protein sequence ID" value="CDJ38080.1"/>
    <property type="molecule type" value="Genomic_DNA"/>
</dbReference>
<evidence type="ECO:0000313" key="2">
    <source>
        <dbReference type="EMBL" id="CDJ38080.1"/>
    </source>
</evidence>
<proteinExistence type="predicted"/>
<feature type="compositionally biased region" description="Low complexity" evidence="1">
    <location>
        <begin position="1966"/>
        <end position="1986"/>
    </location>
</feature>
<feature type="region of interest" description="Disordered" evidence="1">
    <location>
        <begin position="1225"/>
        <end position="1247"/>
    </location>
</feature>
<feature type="region of interest" description="Disordered" evidence="1">
    <location>
        <begin position="1038"/>
        <end position="1097"/>
    </location>
</feature>
<organism evidence="2 3">
    <name type="scientific">Eimeria tenella</name>
    <name type="common">Coccidian parasite</name>
    <dbReference type="NCBI Taxonomy" id="5802"/>
    <lineage>
        <taxon>Eukaryota</taxon>
        <taxon>Sar</taxon>
        <taxon>Alveolata</taxon>
        <taxon>Apicomplexa</taxon>
        <taxon>Conoidasida</taxon>
        <taxon>Coccidia</taxon>
        <taxon>Eucoccidiorida</taxon>
        <taxon>Eimeriorina</taxon>
        <taxon>Eimeriidae</taxon>
        <taxon>Eimeria</taxon>
    </lineage>
</organism>
<name>U6KJ70_EIMTE</name>
<feature type="compositionally biased region" description="Low complexity" evidence="1">
    <location>
        <begin position="592"/>
        <end position="612"/>
    </location>
</feature>
<sequence>MEGIGGSAASAASGEAGSAAGEPPREEERVATGIPATATAAAATANGRQQGDSTTGGTRLSQPFLSPCSTQATQRCAPAAAAEAASSRPGGSTRATPSNTPRMPSEVERLRHFLVDESVRQQQQQFAELCMRLAARAVQQAHTVIAAAAHSSVESDPLQAAAAASSTLEISRSLASGGIACTTLGVRLRAAAASFDCDAAAASAGGQKGFHEVGTASGSADSTSGARGPTHSPSCSHKNGGGSGSGGGSGNSSGSGRGGNSHNCGSNGGCCCGLGSGSGRDRSHGNLLGDLTDGSGRAFSRSAGATVQGAEGGTCTVDAGPSGSDGATQTVAAPVEFETASVAVHRSSLAGGCRRISVNSLTSAATACVEAAAAAAAAASEKRLQLNLLRLKSNSSLLMTGSDIRVLLQWRQEDVLLYEQHELLRQIHERILRLQHGRRQRLHAQERMQEQRDSFLPHILLLDSPVAVLSPVKEAAAAAAAVDQRQQQLRRCREYRMLHSFAVQQLLQLLLLLGLPQFAAKLALADLFEEAGLCALGAIGQRRLEEWEAAHAIVAAAVAAAVTATEKTAGICPRDALATGPLNGREEGSTEAAPNSSSSCSTSSAPAAAAVKPPRNASDMAAAATAAAAAAATQFGGWNGSWFMPESAAAAAATAAAQAEIAGLTEAARTAALSAASEGAVLRCCATAARLAAAELGGGTGGKAFNNSKLTLPLMLSRVSYVHYHSLPLSAPSDWMSLQDVAHLLSSPNEPSLEPLMLVLLPRRLKYPCQHDDTSKQAVVVAHGQAICLASPLLVEAVEIAAAGGAAGSALIDEDSADKAPVLLPGVQPRSRGTAAAGRGVCRCGSCCLCRRNSNGWRVLGPGTAAVESSSIRNLISLGAWEKSYPTFSVRGLLVVSLMAQRHLLLKAAAGAAANSLAAVAAAGLRSKQIVLQSNEPPLRRFFRLRRFLQQQRSQRRQRQQQQQEQDRQELQQQRQRQHQQGHQAQRTQQQEEPQHQGQGDQRQPLQQQHQRQLQEQQQQQPQQRLQQLGNQLLPQQQLQQQLHLQPAERRREQQQSHQELQPQQQQQRLSQQQSEQQNQRQQRRRHQESDTPSGDEETLLAADIGTAATAAAAAAVMTDRDFVGRPSRMHCDGCSLMWLRLGARGGPLEGLLCVTKSDNLPGIPGALGASSSCRRDNSSNGSAAARVAAAAAADVGSSELDAAAAAVFADAGVAAAHPVASAAPGRGLSQRATSQRLGDAGEPTQVAGDTAARSRNFIIPNRHAVLFSLRGRCISSNSLANTSSSRGNSNPRGGMVSSGAGNNATCFNPCGCIYRCVSGISGSYCEGVCSNIESCCNDTDASSALNLSNSRAGCSSGVKVLVGFGPPFPVSVQIHFTRETEGSRVQKRLAVLLRLQQQQHRQQHVQMSQGQLQPVHEVQPQQRRRELYQRHQHEEFHQQQGLGARGEQQRRRFLQAVVQQQQLVQHHNHMLDQEEPRTLHEAIALVLRQQQQQLLHQYMQSEFWGSCVCVYAPTNILLPAELQLQLRQQQRLMQATADALGIRGRGAGAAAAAAIAAAAAAGGRPFVPNGSAESAVEGMITAGIPGVAIFRPVLTAAALAAAAAPPVDASEDPDGAPAALGSIGGAGRRRAPPLDIFGDVQSGFAAAAALLQQQRINVFCMESFKLLPVTSLSLLSRQQQLNPPQQQCQQQPLDSNGTQILPIASADDQEDCEEQQQKLQRVLQHLLHHMQEQQQMVKELVSSPLLLDMSDRSSYPPVEQQQQQQHLHEPSLPRTHPRRMQRWPRQEAGGRGRRRRTSSHRCSSHSSNSSAEQQNEMSPSIWSSSSSCTACSDSDTSPFSITMEPGGPSPKGRATAKAAAPAQGCLPSSLVLPLRPRAQHQQTRMTTAVVATAAAGQGRGSPEDQDSPLGSAPAGGTRKTHRTAPPPPQSKCLSTPEPPSPLAFPPAALAARKRLAAAVLAAAAELSSSSGSSNNNGTNTATTNSRETPPSPASTTGNGLCSGSRPKTHRNREGGQVLQDEVQEKKEGDMRQQGQSQREQQHHLPWPHACGGSKRECGLSSFPVQQQEQGEQHRLVQQQQHTVVIPLCRRYVHVPLLRQKPLLTFTDTREAMLNCLGSEAPSGQQHLTGRQQEQQQQGSKRLGLSAALLGEICCFLTLPDFFVFRQVCRAHCSAAVLHRYTSILRLREEDLELPRLASYLPLLQLAREIDCSLITVPGSVSPLAIQFVAAVSEEARKFTFSIAAYSNLAKSVSRAFGRKPEVVILSEEQQPSPPSAPTYPGGEHHSPQPPPNDEQLQRLSNVQQRHGQEEELPQSERYVQLQQHLRREQNERQQQGQQRGHQQQQHEQQQQQQQPVVQRQHDYHEVGESRRQQGQPSHIEHQQQPWQQEHLARQQHLQWQHQQQYHQHQGYRQQQEQVGQGSTPHQLGSWTQIPAQPQQQINPAQQRQLQQLQYLLQQEQPPQPQQQQQESVRSSVMSAREPGLQRQQEVLPLPVVASHSEMQQRQHSRQEQQQQQQEPTDAQPQASPLVHEQMPVAQQQIQQRGVQQAEVPVPHHMFMDRLRASLLLPRLASLYAPDTAAAGSPLAAAAAAAAGATATNFLLPLLRRISEVGGSHALQTLLLLEVLEAHHMMNHEPHQQNPFHDEQQQAEFAQQHIQLQQLLQQHLQEQLQQQLQPSAPALPREAATAPDQQEQNSQQQPQPEQHLQRRRQQGQEEEAPGLARQAEQPSGAADARPHFLYQQFLVTGQRRARVTPSSLQQRLQQQHQQQEPEQQQQQRRQQQQQPSSPAATEEASPSPSGYRTPASETQRQAAAAAARDAFHSAVATAGAGIAGDVPAGIRMWDDRGLVGGLLGPSLDGRSLPPDIAAAAAAAAFAGHMAQLDVYVHGLTPNPLTYRMPLAVPFRKLMRYYKDQAGLRDDVVEFLWVKRKIVTRLLPDLSPLDYGMQRGQLQLYAESRPSLQYAQKVWISLFIEGSEEAPYLPRLRFNASMMTPFSRLSESYSRNVGVDEGDLLLFYSREQYTVQINLSKCPLDYDIRENDVVKAELRPGAAIPTALAEQYEQARRQQLYRQLR</sequence>
<feature type="compositionally biased region" description="Low complexity" evidence="1">
    <location>
        <begin position="7"/>
        <end position="22"/>
    </location>
</feature>
<feature type="compositionally biased region" description="Low complexity" evidence="1">
    <location>
        <begin position="2395"/>
        <end position="2422"/>
    </location>
</feature>
<feature type="compositionally biased region" description="Low complexity" evidence="1">
    <location>
        <begin position="1819"/>
        <end position="1839"/>
    </location>
</feature>
<gene>
    <name evidence="2" type="ORF">ETH_00030010</name>
</gene>
<dbReference type="VEuPathDB" id="ToxoDB:ETH2_0601100"/>
<feature type="region of interest" description="Disordered" evidence="1">
    <location>
        <begin position="1749"/>
        <end position="1862"/>
    </location>
</feature>
<keyword evidence="3" id="KW-1185">Reference proteome</keyword>
<dbReference type="OrthoDB" id="341994at2759"/>
<feature type="compositionally biased region" description="Polar residues" evidence="1">
    <location>
        <begin position="93"/>
        <end position="102"/>
    </location>
</feature>
<feature type="compositionally biased region" description="Basic and acidic residues" evidence="1">
    <location>
        <begin position="2360"/>
        <end position="2372"/>
    </location>
</feature>
<feature type="region of interest" description="Disordered" evidence="1">
    <location>
        <begin position="79"/>
        <end position="104"/>
    </location>
</feature>
<feature type="region of interest" description="Disordered" evidence="1">
    <location>
        <begin position="212"/>
        <end position="259"/>
    </location>
</feature>
<feature type="compositionally biased region" description="Low complexity" evidence="1">
    <location>
        <begin position="2333"/>
        <end position="2359"/>
    </location>
</feature>
<feature type="compositionally biased region" description="Low complexity" evidence="1">
    <location>
        <begin position="79"/>
        <end position="89"/>
    </location>
</feature>
<reference evidence="2" key="1">
    <citation type="submission" date="2013-10" db="EMBL/GenBank/DDBJ databases">
        <title>Genomic analysis of the causative agents of coccidiosis in chickens.</title>
        <authorList>
            <person name="Reid A.J."/>
            <person name="Blake D."/>
            <person name="Billington K."/>
            <person name="Browne H."/>
            <person name="Dunn M."/>
            <person name="Hung S."/>
            <person name="Kawahara F."/>
            <person name="Miranda-Saavedra D."/>
            <person name="Mourier T."/>
            <person name="Nagra H."/>
            <person name="Otto T.D."/>
            <person name="Rawlings N."/>
            <person name="Sanchez A."/>
            <person name="Sanders M."/>
            <person name="Subramaniam C."/>
            <person name="Tay Y."/>
            <person name="Dear P."/>
            <person name="Doerig C."/>
            <person name="Gruber A."/>
            <person name="Parkinson J."/>
            <person name="Shirley M."/>
            <person name="Wan K.L."/>
            <person name="Berriman M."/>
            <person name="Tomley F."/>
            <person name="Pain A."/>
        </authorList>
    </citation>
    <scope>NUCLEOTIDE SEQUENCE [LARGE SCALE GENOMIC DNA]</scope>
    <source>
        <strain evidence="2">Houghton</strain>
    </source>
</reference>
<feature type="compositionally biased region" description="Low complexity" evidence="1">
    <location>
        <begin position="2460"/>
        <end position="2470"/>
    </location>
</feature>
<evidence type="ECO:0000256" key="1">
    <source>
        <dbReference type="SAM" id="MobiDB-lite"/>
    </source>
</evidence>
<feature type="compositionally biased region" description="Polar residues" evidence="1">
    <location>
        <begin position="46"/>
        <end position="66"/>
    </location>
</feature>
<feature type="region of interest" description="Disordered" evidence="1">
    <location>
        <begin position="302"/>
        <end position="328"/>
    </location>
</feature>
<feature type="region of interest" description="Disordered" evidence="1">
    <location>
        <begin position="1966"/>
        <end position="2046"/>
    </location>
</feature>
<feature type="region of interest" description="Disordered" evidence="1">
    <location>
        <begin position="2460"/>
        <end position="2528"/>
    </location>
</feature>
<evidence type="ECO:0000313" key="3">
    <source>
        <dbReference type="Proteomes" id="UP000030747"/>
    </source>
</evidence>
<feature type="compositionally biased region" description="Low complexity" evidence="1">
    <location>
        <begin position="214"/>
        <end position="238"/>
    </location>
</feature>
<feature type="region of interest" description="Disordered" evidence="1">
    <location>
        <begin position="1887"/>
        <end position="1946"/>
    </location>
</feature>
<feature type="compositionally biased region" description="Polar residues" evidence="1">
    <location>
        <begin position="2373"/>
        <end position="2388"/>
    </location>
</feature>
<feature type="region of interest" description="Disordered" evidence="1">
    <location>
        <begin position="580"/>
        <end position="612"/>
    </location>
</feature>
<dbReference type="PANTHER" id="PTHR48125:SF12">
    <property type="entry name" value="AT HOOK TRANSCRIPTION FACTOR FAMILY-RELATED"/>
    <property type="match status" value="1"/>
</dbReference>
<feature type="region of interest" description="Disordered" evidence="1">
    <location>
        <begin position="2325"/>
        <end position="2431"/>
    </location>
</feature>
<dbReference type="PANTHER" id="PTHR48125">
    <property type="entry name" value="LP07818P1"/>
    <property type="match status" value="1"/>
</dbReference>
<dbReference type="VEuPathDB" id="ToxoDB:ETH_00030010"/>
<feature type="region of interest" description="Disordered" evidence="1">
    <location>
        <begin position="2753"/>
        <end position="2817"/>
    </location>
</feature>
<feature type="compositionally biased region" description="Low complexity" evidence="1">
    <location>
        <begin position="1056"/>
        <end position="1081"/>
    </location>
</feature>
<dbReference type="GeneID" id="25255081"/>
<feature type="compositionally biased region" description="Low complexity" evidence="1">
    <location>
        <begin position="36"/>
        <end position="45"/>
    </location>
</feature>
<feature type="region of interest" description="Disordered" evidence="1">
    <location>
        <begin position="2672"/>
        <end position="2734"/>
    </location>
</feature>
<feature type="compositionally biased region" description="Low complexity" evidence="1">
    <location>
        <begin position="2760"/>
        <end position="2801"/>
    </location>
</feature>
<feature type="region of interest" description="Disordered" evidence="1">
    <location>
        <begin position="953"/>
        <end position="1026"/>
    </location>
</feature>
<feature type="compositionally biased region" description="Low complexity" evidence="1">
    <location>
        <begin position="2693"/>
        <end position="2706"/>
    </location>
</feature>
<feature type="compositionally biased region" description="Low complexity" evidence="1">
    <location>
        <begin position="971"/>
        <end position="1026"/>
    </location>
</feature>
<feature type="region of interest" description="Disordered" evidence="1">
    <location>
        <begin position="1"/>
        <end position="66"/>
    </location>
</feature>
<accession>U6KJ70</accession>